<dbReference type="Gene3D" id="3.90.1490.10">
    <property type="entry name" value="putative n-type atp pyrophosphatase, domain 2"/>
    <property type="match status" value="1"/>
</dbReference>
<dbReference type="SUPFAM" id="SSF52402">
    <property type="entry name" value="Adenine nucleotide alpha hydrolases-like"/>
    <property type="match status" value="1"/>
</dbReference>
<dbReference type="KEGG" id="hdo:MUK72_02690"/>
<name>A0AAV3SG37_HALDO</name>
<evidence type="ECO:0000313" key="4">
    <source>
        <dbReference type="Proteomes" id="UP000830542"/>
    </source>
</evidence>
<dbReference type="Proteomes" id="UP001500962">
    <property type="component" value="Unassembled WGS sequence"/>
</dbReference>
<organism evidence="2 5">
    <name type="scientific">Halococcus dombrowskii</name>
    <dbReference type="NCBI Taxonomy" id="179637"/>
    <lineage>
        <taxon>Archaea</taxon>
        <taxon>Methanobacteriati</taxon>
        <taxon>Methanobacteriota</taxon>
        <taxon>Stenosarchaea group</taxon>
        <taxon>Halobacteria</taxon>
        <taxon>Halobacteriales</taxon>
        <taxon>Halococcaceae</taxon>
        <taxon>Halococcus</taxon>
    </lineage>
</organism>
<evidence type="ECO:0000313" key="3">
    <source>
        <dbReference type="EMBL" id="UOO95629.1"/>
    </source>
</evidence>
<dbReference type="RefSeq" id="WP_244703660.1">
    <property type="nucleotide sequence ID" value="NZ_BAAADN010000022.1"/>
</dbReference>
<dbReference type="Proteomes" id="UP000830542">
    <property type="component" value="Chromosome"/>
</dbReference>
<dbReference type="GO" id="GO:0016874">
    <property type="term" value="F:ligase activity"/>
    <property type="evidence" value="ECO:0007669"/>
    <property type="project" value="UniProtKB-KW"/>
</dbReference>
<reference evidence="2" key="1">
    <citation type="journal article" date="2014" name="Int. J. Syst. Evol. Microbiol.">
        <title>Complete genome sequence of Corynebacterium casei LMG S-19264T (=DSM 44701T), isolated from a smear-ripened cheese.</title>
        <authorList>
            <consortium name="US DOE Joint Genome Institute (JGI-PGF)"/>
            <person name="Walter F."/>
            <person name="Albersmeier A."/>
            <person name="Kalinowski J."/>
            <person name="Ruckert C."/>
        </authorList>
    </citation>
    <scope>NUCLEOTIDE SEQUENCE</scope>
    <source>
        <strain evidence="2">JCM 12289</strain>
    </source>
</reference>
<dbReference type="Pfam" id="PF01902">
    <property type="entry name" value="Diphthami_syn_2"/>
    <property type="match status" value="1"/>
</dbReference>
<keyword evidence="2" id="KW-0436">Ligase</keyword>
<dbReference type="GeneID" id="71760720"/>
<dbReference type="AlphaFoldDB" id="A0AAV3SG37"/>
<gene>
    <name evidence="2" type="ORF">GCM10008985_13260</name>
    <name evidence="3" type="ORF">MUK72_02690</name>
</gene>
<dbReference type="GO" id="GO:0016787">
    <property type="term" value="F:hydrolase activity"/>
    <property type="evidence" value="ECO:0007669"/>
    <property type="project" value="UniProtKB-KW"/>
</dbReference>
<evidence type="ECO:0000313" key="5">
    <source>
        <dbReference type="Proteomes" id="UP001500962"/>
    </source>
</evidence>
<proteinExistence type="predicted"/>
<feature type="domain" description="Diphthamide synthase" evidence="1">
    <location>
        <begin position="1"/>
        <end position="195"/>
    </location>
</feature>
<sequence length="227" mass="25157">MRTILSWSGGKDASYALDEMRRAEDVTVEGVLTTIAAETGRSSMHGVRRELYERQAAAVGLPIEFVELPTDPTNEAYERAMAAAIENYTDRGIERIAFADLLLDDIRAYREEQLSDTDLDGYWPLWGRDTASLAADFADRFEATVVSVDGDLFDRSFAGRTFDAEFLTDLPDEVDPCGENGEFHTFVRDGPIFGEPVDATIGETVTRPVGDGEFHYCELLTPNEPAP</sequence>
<reference evidence="2" key="3">
    <citation type="submission" date="2023-12" db="EMBL/GenBank/DDBJ databases">
        <authorList>
            <person name="Sun Q."/>
            <person name="Inoue M."/>
        </authorList>
    </citation>
    <scope>NUCLEOTIDE SEQUENCE</scope>
    <source>
        <strain evidence="2">JCM 12289</strain>
    </source>
</reference>
<evidence type="ECO:0000259" key="1">
    <source>
        <dbReference type="Pfam" id="PF01902"/>
    </source>
</evidence>
<protein>
    <submittedName>
        <fullName evidence="3">Adenine nucleotide alpha hydrolase</fullName>
    </submittedName>
    <submittedName>
        <fullName evidence="2">Diphthine--ammonia ligase</fullName>
    </submittedName>
</protein>
<reference evidence="3" key="2">
    <citation type="submission" date="2022-04" db="EMBL/GenBank/DDBJ databases">
        <title>Sequencing and genomic assembly of Halococcus dombrowskii.</title>
        <authorList>
            <person name="Lim S.W."/>
            <person name="MacLea K.S."/>
        </authorList>
    </citation>
    <scope>NUCLEOTIDE SEQUENCE</scope>
    <source>
        <strain evidence="3">H4</strain>
    </source>
</reference>
<dbReference type="Gene3D" id="3.40.50.620">
    <property type="entry name" value="HUPs"/>
    <property type="match status" value="1"/>
</dbReference>
<dbReference type="EMBL" id="CP095005">
    <property type="protein sequence ID" value="UOO95629.1"/>
    <property type="molecule type" value="Genomic_DNA"/>
</dbReference>
<keyword evidence="3" id="KW-0378">Hydrolase</keyword>
<evidence type="ECO:0000313" key="2">
    <source>
        <dbReference type="EMBL" id="GAA0458395.1"/>
    </source>
</evidence>
<keyword evidence="4" id="KW-1185">Reference proteome</keyword>
<accession>A0AAV3SG37</accession>
<dbReference type="EMBL" id="BAAADN010000022">
    <property type="protein sequence ID" value="GAA0458395.1"/>
    <property type="molecule type" value="Genomic_DNA"/>
</dbReference>
<dbReference type="InterPro" id="IPR002761">
    <property type="entry name" value="Diphthami_syn_dom"/>
</dbReference>
<dbReference type="InterPro" id="IPR014729">
    <property type="entry name" value="Rossmann-like_a/b/a_fold"/>
</dbReference>